<reference evidence="2" key="1">
    <citation type="submission" date="2023-03" db="EMBL/GenBank/DDBJ databases">
        <title>MT1 and MT2 Draft Genomes of Novel Species.</title>
        <authorList>
            <person name="Venkateswaran K."/>
        </authorList>
    </citation>
    <scope>NUCLEOTIDE SEQUENCE</scope>
    <source>
        <strain evidence="2">F6_8S_P_1A</strain>
    </source>
</reference>
<dbReference type="Proteomes" id="UP001174210">
    <property type="component" value="Unassembled WGS sequence"/>
</dbReference>
<name>A0ABT8J418_9MICO</name>
<keyword evidence="1" id="KW-0472">Membrane</keyword>
<keyword evidence="1" id="KW-0812">Transmembrane</keyword>
<sequence>MSTEQIDKPREVSFPGRRRAGFIGNFTNLQVIVAGSGAALVFLWVMLHLDDPIGALTAALLPGAALVGVGLWTDEHGHPLINRFIAQIGHTMRTLLGQTEWRRPVVTRVEKSSTFQLPGGLGSISAFETELGEAIFEDRVHGTFIAVLAVTTPGYALLDDPQKRERVDSWALFQSSLVKHPGLARIQVLLTSRVSSPTAIRDYYEPRASQAVSGWARQQYEVLLDNAVANSPQHEQLIVIVLNKERLARDIKAQGGGRIGLANVMAREVDTSTASLRDCGITVRSWLGAREGAAVMRKAYDPQAADAIENRTDARAGVAPSSAGPIWGKELVDHLRTDGAFHATYEVTEWPRIPTLPDFLRAVTTLPFQHSASLYFTPVPLKTSRRRIRAERRKINANRLERQRRGNDRPDDEFEIQEQMDITRREQELVHGFGDLEFLGLVTVTGLSKEELDANCSAFTTAAEGQGMEVRLMYGQQLAAFNSASLPLALAPSATASVRRKAS</sequence>
<keyword evidence="1" id="KW-1133">Transmembrane helix</keyword>
<feature type="transmembrane region" description="Helical" evidence="1">
    <location>
        <begin position="53"/>
        <end position="73"/>
    </location>
</feature>
<gene>
    <name evidence="2" type="ORF">P5G59_19790</name>
</gene>
<feature type="transmembrane region" description="Helical" evidence="1">
    <location>
        <begin position="21"/>
        <end position="47"/>
    </location>
</feature>
<evidence type="ECO:0008006" key="4">
    <source>
        <dbReference type="Google" id="ProtNLM"/>
    </source>
</evidence>
<dbReference type="InterPro" id="IPR049978">
    <property type="entry name" value="SCO6880-like"/>
</dbReference>
<accession>A0ABT8J418</accession>
<keyword evidence="3" id="KW-1185">Reference proteome</keyword>
<evidence type="ECO:0000313" key="2">
    <source>
        <dbReference type="EMBL" id="MDN4599401.1"/>
    </source>
</evidence>
<dbReference type="RefSeq" id="WP_301220740.1">
    <property type="nucleotide sequence ID" value="NZ_JAROCB010000006.1"/>
</dbReference>
<protein>
    <recommendedName>
        <fullName evidence="4">PrgI family protein</fullName>
    </recommendedName>
</protein>
<dbReference type="EMBL" id="JAROCB010000006">
    <property type="protein sequence ID" value="MDN4599401.1"/>
    <property type="molecule type" value="Genomic_DNA"/>
</dbReference>
<evidence type="ECO:0000256" key="1">
    <source>
        <dbReference type="SAM" id="Phobius"/>
    </source>
</evidence>
<evidence type="ECO:0000313" key="3">
    <source>
        <dbReference type="Proteomes" id="UP001174210"/>
    </source>
</evidence>
<organism evidence="2 3">
    <name type="scientific">Leifsonia virtsii</name>
    <dbReference type="NCBI Taxonomy" id="3035915"/>
    <lineage>
        <taxon>Bacteria</taxon>
        <taxon>Bacillati</taxon>
        <taxon>Actinomycetota</taxon>
        <taxon>Actinomycetes</taxon>
        <taxon>Micrococcales</taxon>
        <taxon>Microbacteriaceae</taxon>
        <taxon>Leifsonia</taxon>
    </lineage>
</organism>
<dbReference type="NCBIfam" id="NF042935">
    <property type="entry name" value="SCO6880_fam"/>
    <property type="match status" value="1"/>
</dbReference>
<comment type="caution">
    <text evidence="2">The sequence shown here is derived from an EMBL/GenBank/DDBJ whole genome shotgun (WGS) entry which is preliminary data.</text>
</comment>
<proteinExistence type="predicted"/>